<name>A0A840TSH5_9BACT</name>
<feature type="transmembrane region" description="Helical" evidence="1">
    <location>
        <begin position="342"/>
        <end position="366"/>
    </location>
</feature>
<feature type="transmembrane region" description="Helical" evidence="1">
    <location>
        <begin position="7"/>
        <end position="25"/>
    </location>
</feature>
<dbReference type="AlphaFoldDB" id="A0A840TSH5"/>
<evidence type="ECO:0000256" key="1">
    <source>
        <dbReference type="SAM" id="Phobius"/>
    </source>
</evidence>
<feature type="transmembrane region" description="Helical" evidence="1">
    <location>
        <begin position="198"/>
        <end position="216"/>
    </location>
</feature>
<keyword evidence="3" id="KW-1185">Reference proteome</keyword>
<protein>
    <submittedName>
        <fullName evidence="2">Uncharacterized protein</fullName>
    </submittedName>
</protein>
<dbReference type="Proteomes" id="UP000557307">
    <property type="component" value="Unassembled WGS sequence"/>
</dbReference>
<accession>A0A840TSH5</accession>
<evidence type="ECO:0000313" key="3">
    <source>
        <dbReference type="Proteomes" id="UP000557307"/>
    </source>
</evidence>
<keyword evidence="1" id="KW-0472">Membrane</keyword>
<gene>
    <name evidence="2" type="ORF">HNQ92_002665</name>
</gene>
<feature type="transmembrane region" description="Helical" evidence="1">
    <location>
        <begin position="136"/>
        <end position="159"/>
    </location>
</feature>
<sequence length="573" mass="65483">MKPYRKLLTGIALALPLIFWWYVLLRYSINVPWFDDFEVFPDFLRQWLAAESLGQHWQLLIKANNEHRMVFAKLLTAGYFSFTQSLNFTFLHVAGAFFTMGTFWILWRVFQESAFPAWYFIPAAFLLFQLQPSMIFLWAICGLQHQPVVFFVCLSMYLLARNRLGWAILAAVCASFAMSSGLFVWTGGVAILLLRSQYRYLAAWVGTALVSGVLYFRGMETQGNEESISFFMQHPHLSFLGFFAFLGGLFDFAPERSIEVRTAVPILVAIVLMTGVLAWLLGLVLPWIRNNFGKNLQVPGWLSKLGTSSAQRPVLRDFTLGLLFFLLANAAIIGFLRPRFGFMVMVVSNYKIYPALFLITCYLAWLNGTYSGTRQKKGVQAALVLSMGIWAMSMLHYLPGIIERRKNLLVSAYNQEHHAFGLGFQPGSEAAQYTDDLMKDVTQRGIYTYPREFDGYFNAMLELSTPYAQPDDIQTEVLEDIILIQEPRGWNTSLADDDGTYVFLRNQENFYPFKMNQNLYMGRNPFIRYEEGMKIEIPRAAIAPGTYEVGFFKIRDGSTQGGIVRSLEITRPN</sequence>
<keyword evidence="1" id="KW-0812">Transmembrane</keyword>
<feature type="transmembrane region" description="Helical" evidence="1">
    <location>
        <begin position="114"/>
        <end position="130"/>
    </location>
</feature>
<feature type="transmembrane region" description="Helical" evidence="1">
    <location>
        <begin position="266"/>
        <end position="288"/>
    </location>
</feature>
<keyword evidence="1" id="KW-1133">Transmembrane helix</keyword>
<dbReference type="EMBL" id="JACHGF010000003">
    <property type="protein sequence ID" value="MBB5284522.1"/>
    <property type="molecule type" value="Genomic_DNA"/>
</dbReference>
<reference evidence="2 3" key="1">
    <citation type="submission" date="2020-08" db="EMBL/GenBank/DDBJ databases">
        <title>Genomic Encyclopedia of Type Strains, Phase IV (KMG-IV): sequencing the most valuable type-strain genomes for metagenomic binning, comparative biology and taxonomic classification.</title>
        <authorList>
            <person name="Goeker M."/>
        </authorList>
    </citation>
    <scope>NUCLEOTIDE SEQUENCE [LARGE SCALE GENOMIC DNA]</scope>
    <source>
        <strain evidence="2 3">DSM 105074</strain>
    </source>
</reference>
<feature type="transmembrane region" description="Helical" evidence="1">
    <location>
        <begin position="378"/>
        <end position="398"/>
    </location>
</feature>
<organism evidence="2 3">
    <name type="scientific">Rhabdobacter roseus</name>
    <dbReference type="NCBI Taxonomy" id="1655419"/>
    <lineage>
        <taxon>Bacteria</taxon>
        <taxon>Pseudomonadati</taxon>
        <taxon>Bacteroidota</taxon>
        <taxon>Cytophagia</taxon>
        <taxon>Cytophagales</taxon>
        <taxon>Cytophagaceae</taxon>
        <taxon>Rhabdobacter</taxon>
    </lineage>
</organism>
<comment type="caution">
    <text evidence="2">The sequence shown here is derived from an EMBL/GenBank/DDBJ whole genome shotgun (WGS) entry which is preliminary data.</text>
</comment>
<feature type="transmembrane region" description="Helical" evidence="1">
    <location>
        <begin position="88"/>
        <end position="107"/>
    </location>
</feature>
<feature type="transmembrane region" description="Helical" evidence="1">
    <location>
        <begin position="318"/>
        <end position="336"/>
    </location>
</feature>
<feature type="transmembrane region" description="Helical" evidence="1">
    <location>
        <begin position="237"/>
        <end position="254"/>
    </location>
</feature>
<evidence type="ECO:0000313" key="2">
    <source>
        <dbReference type="EMBL" id="MBB5284522.1"/>
    </source>
</evidence>
<feature type="transmembrane region" description="Helical" evidence="1">
    <location>
        <begin position="166"/>
        <end position="192"/>
    </location>
</feature>
<proteinExistence type="predicted"/>
<dbReference type="RefSeq" id="WP_246440052.1">
    <property type="nucleotide sequence ID" value="NZ_JACHGF010000003.1"/>
</dbReference>